<dbReference type="EMBL" id="ML987218">
    <property type="protein sequence ID" value="KAF2240426.1"/>
    <property type="molecule type" value="Genomic_DNA"/>
</dbReference>
<evidence type="ECO:0000259" key="1">
    <source>
        <dbReference type="SMART" id="SM00829"/>
    </source>
</evidence>
<dbReference type="InterPro" id="IPR011032">
    <property type="entry name" value="GroES-like_sf"/>
</dbReference>
<gene>
    <name evidence="2" type="ORF">BU26DRAFT_526068</name>
</gene>
<dbReference type="CDD" id="cd08276">
    <property type="entry name" value="MDR7"/>
    <property type="match status" value="1"/>
</dbReference>
<dbReference type="AlphaFoldDB" id="A0A6A6HQN3"/>
<evidence type="ECO:0000313" key="3">
    <source>
        <dbReference type="Proteomes" id="UP000800094"/>
    </source>
</evidence>
<dbReference type="InterPro" id="IPR052711">
    <property type="entry name" value="Zinc_ADH-like"/>
</dbReference>
<protein>
    <submittedName>
        <fullName evidence="2">NAD(P)-binding protein</fullName>
    </submittedName>
</protein>
<proteinExistence type="predicted"/>
<dbReference type="SMART" id="SM00829">
    <property type="entry name" value="PKS_ER"/>
    <property type="match status" value="1"/>
</dbReference>
<dbReference type="GeneID" id="54583988"/>
<dbReference type="GO" id="GO:0016491">
    <property type="term" value="F:oxidoreductase activity"/>
    <property type="evidence" value="ECO:0007669"/>
    <property type="project" value="InterPro"/>
</dbReference>
<organism evidence="2 3">
    <name type="scientific">Trematosphaeria pertusa</name>
    <dbReference type="NCBI Taxonomy" id="390896"/>
    <lineage>
        <taxon>Eukaryota</taxon>
        <taxon>Fungi</taxon>
        <taxon>Dikarya</taxon>
        <taxon>Ascomycota</taxon>
        <taxon>Pezizomycotina</taxon>
        <taxon>Dothideomycetes</taxon>
        <taxon>Pleosporomycetidae</taxon>
        <taxon>Pleosporales</taxon>
        <taxon>Massarineae</taxon>
        <taxon>Trematosphaeriaceae</taxon>
        <taxon>Trematosphaeria</taxon>
    </lineage>
</organism>
<dbReference type="RefSeq" id="XP_033675430.1">
    <property type="nucleotide sequence ID" value="XM_033830658.1"/>
</dbReference>
<dbReference type="Pfam" id="PF08240">
    <property type="entry name" value="ADH_N"/>
    <property type="match status" value="1"/>
</dbReference>
<dbReference type="SUPFAM" id="SSF50129">
    <property type="entry name" value="GroES-like"/>
    <property type="match status" value="1"/>
</dbReference>
<dbReference type="InterPro" id="IPR036291">
    <property type="entry name" value="NAD(P)-bd_dom_sf"/>
</dbReference>
<dbReference type="InterPro" id="IPR013154">
    <property type="entry name" value="ADH-like_N"/>
</dbReference>
<dbReference type="OrthoDB" id="3509362at2759"/>
<name>A0A6A6HQN3_9PLEO</name>
<evidence type="ECO:0000313" key="2">
    <source>
        <dbReference type="EMBL" id="KAF2240426.1"/>
    </source>
</evidence>
<dbReference type="SUPFAM" id="SSF51735">
    <property type="entry name" value="NAD(P)-binding Rossmann-fold domains"/>
    <property type="match status" value="1"/>
</dbReference>
<reference evidence="2" key="1">
    <citation type="journal article" date="2020" name="Stud. Mycol.">
        <title>101 Dothideomycetes genomes: a test case for predicting lifestyles and emergence of pathogens.</title>
        <authorList>
            <person name="Haridas S."/>
            <person name="Albert R."/>
            <person name="Binder M."/>
            <person name="Bloem J."/>
            <person name="Labutti K."/>
            <person name="Salamov A."/>
            <person name="Andreopoulos B."/>
            <person name="Baker S."/>
            <person name="Barry K."/>
            <person name="Bills G."/>
            <person name="Bluhm B."/>
            <person name="Cannon C."/>
            <person name="Castanera R."/>
            <person name="Culley D."/>
            <person name="Daum C."/>
            <person name="Ezra D."/>
            <person name="Gonzalez J."/>
            <person name="Henrissat B."/>
            <person name="Kuo A."/>
            <person name="Liang C."/>
            <person name="Lipzen A."/>
            <person name="Lutzoni F."/>
            <person name="Magnuson J."/>
            <person name="Mondo S."/>
            <person name="Nolan M."/>
            <person name="Ohm R."/>
            <person name="Pangilinan J."/>
            <person name="Park H.-J."/>
            <person name="Ramirez L."/>
            <person name="Alfaro M."/>
            <person name="Sun H."/>
            <person name="Tritt A."/>
            <person name="Yoshinaga Y."/>
            <person name="Zwiers L.-H."/>
            <person name="Turgeon B."/>
            <person name="Goodwin S."/>
            <person name="Spatafora J."/>
            <person name="Crous P."/>
            <person name="Grigoriev I."/>
        </authorList>
    </citation>
    <scope>NUCLEOTIDE SEQUENCE</scope>
    <source>
        <strain evidence="2">CBS 122368</strain>
    </source>
</reference>
<dbReference type="Proteomes" id="UP000800094">
    <property type="component" value="Unassembled WGS sequence"/>
</dbReference>
<feature type="domain" description="Enoyl reductase (ER)" evidence="1">
    <location>
        <begin position="13"/>
        <end position="311"/>
    </location>
</feature>
<dbReference type="Gene3D" id="3.90.180.10">
    <property type="entry name" value="Medium-chain alcohol dehydrogenases, catalytic domain"/>
    <property type="match status" value="1"/>
</dbReference>
<dbReference type="InterPro" id="IPR013149">
    <property type="entry name" value="ADH-like_C"/>
</dbReference>
<dbReference type="Pfam" id="PF00107">
    <property type="entry name" value="ADH_zinc_N"/>
    <property type="match status" value="1"/>
</dbReference>
<dbReference type="Gene3D" id="3.40.50.720">
    <property type="entry name" value="NAD(P)-binding Rossmann-like Domain"/>
    <property type="match status" value="1"/>
</dbReference>
<dbReference type="PANTHER" id="PTHR45033:SF2">
    <property type="entry name" value="ZINC-TYPE ALCOHOL DEHYDROGENASE-LIKE PROTEIN C1773.06C"/>
    <property type="match status" value="1"/>
</dbReference>
<dbReference type="InterPro" id="IPR020843">
    <property type="entry name" value="ER"/>
</dbReference>
<dbReference type="PANTHER" id="PTHR45033">
    <property type="match status" value="1"/>
</dbReference>
<keyword evidence="3" id="KW-1185">Reference proteome</keyword>
<accession>A0A6A6HQN3</accession>
<sequence>MSPTTNTAWTIPSIASSLTHLTQVQKEIPTPGPHQVLIRLTAASLNYRDTLIAIHSSVYPGPHKPSLVPGSDGAGLIHSTGASSSWAGKEGTLVVLHQNTWLTGDVRNMRLDKVLGSFTSDGTLQQWIVIDDERVIAAPKGLSAGESATLVTAGGTAWAAIRDALDGRLNRVLELWQGEWTEKRLAGQWVLTQGTGGVSCFAIQIAAALGATVIATSSSDAKLEIAKSIGATHVINYAKTRDWDQEVLRLTGGKGVDHVLDVGGAQTLMKSINCVRTGGLVSVIGILSESSSLPAELVTSVMLGAKTSKLLENRGKGDGADEE</sequence>